<dbReference type="FunCoup" id="A0A1Q3CJG8">
    <property type="interactions" value="754"/>
</dbReference>
<dbReference type="AlphaFoldDB" id="A0A1Q3CJG8"/>
<dbReference type="InParanoid" id="A0A1Q3CJG8"/>
<dbReference type="PANTHER" id="PTHR37227:SF2">
    <property type="entry name" value="OS01G0219000 PROTEIN"/>
    <property type="match status" value="1"/>
</dbReference>
<dbReference type="PANTHER" id="PTHR37227">
    <property type="entry name" value="OS01G0219000 PROTEIN"/>
    <property type="match status" value="1"/>
</dbReference>
<evidence type="ECO:0000313" key="1">
    <source>
        <dbReference type="EMBL" id="GAV80213.1"/>
    </source>
</evidence>
<proteinExistence type="predicted"/>
<dbReference type="OrthoDB" id="17536at2759"/>
<sequence length="270" mass="29544">MEDVLTEIPPPSRFFKEDLNNFAAPLPPLPTPFLLFSGRIPDGLLRPSLLIIAISSPSLYLFHHVSSKTLIGSLILPEIPFSGNSIEPSLGDKSCDIYTLTDADNSTLLISIQCSVAAERSQIVANLLIGKQICPERVLILDSVQRQNFRGKLSPDETVVFKLETSSERKVLVDRSGPSSMLKDLDYFPSGSVVDGLGAALLSQCQMRKIKGTLCVSWPEFGGSVVSLVKSLLLKNVLPGFHISSNGPGEDKYPRFGQIRDHPFDSELYT</sequence>
<name>A0A1Q3CJG8_CEPFO</name>
<accession>A0A1Q3CJG8</accession>
<reference evidence="2" key="1">
    <citation type="submission" date="2016-04" db="EMBL/GenBank/DDBJ databases">
        <title>Cephalotus genome sequencing.</title>
        <authorList>
            <person name="Fukushima K."/>
            <person name="Hasebe M."/>
            <person name="Fang X."/>
        </authorList>
    </citation>
    <scope>NUCLEOTIDE SEQUENCE [LARGE SCALE GENOMIC DNA]</scope>
    <source>
        <strain evidence="2">cv. St1</strain>
    </source>
</reference>
<organism evidence="1 2">
    <name type="scientific">Cephalotus follicularis</name>
    <name type="common">Albany pitcher plant</name>
    <dbReference type="NCBI Taxonomy" id="3775"/>
    <lineage>
        <taxon>Eukaryota</taxon>
        <taxon>Viridiplantae</taxon>
        <taxon>Streptophyta</taxon>
        <taxon>Embryophyta</taxon>
        <taxon>Tracheophyta</taxon>
        <taxon>Spermatophyta</taxon>
        <taxon>Magnoliopsida</taxon>
        <taxon>eudicotyledons</taxon>
        <taxon>Gunneridae</taxon>
        <taxon>Pentapetalae</taxon>
        <taxon>rosids</taxon>
        <taxon>fabids</taxon>
        <taxon>Oxalidales</taxon>
        <taxon>Cephalotaceae</taxon>
        <taxon>Cephalotus</taxon>
    </lineage>
</organism>
<evidence type="ECO:0000313" key="2">
    <source>
        <dbReference type="Proteomes" id="UP000187406"/>
    </source>
</evidence>
<keyword evidence="2" id="KW-1185">Reference proteome</keyword>
<gene>
    <name evidence="1" type="ORF">CFOL_v3_23674</name>
</gene>
<dbReference type="Proteomes" id="UP000187406">
    <property type="component" value="Unassembled WGS sequence"/>
</dbReference>
<dbReference type="EMBL" id="BDDD01002141">
    <property type="protein sequence ID" value="GAV80213.1"/>
    <property type="molecule type" value="Genomic_DNA"/>
</dbReference>
<comment type="caution">
    <text evidence="1">The sequence shown here is derived from an EMBL/GenBank/DDBJ whole genome shotgun (WGS) entry which is preliminary data.</text>
</comment>
<protein>
    <recommendedName>
        <fullName evidence="3">Proteasome assembly chaperone 1</fullName>
    </recommendedName>
</protein>
<evidence type="ECO:0008006" key="3">
    <source>
        <dbReference type="Google" id="ProtNLM"/>
    </source>
</evidence>